<dbReference type="RefSeq" id="WP_091838077.1">
    <property type="nucleotide sequence ID" value="NZ_FPAA01000010.1"/>
</dbReference>
<dbReference type="OrthoDB" id="4687120at2"/>
<proteinExistence type="predicted"/>
<dbReference type="AlphaFoldDB" id="A0A1I6TID1"/>
<dbReference type="Proteomes" id="UP000198660">
    <property type="component" value="Unassembled WGS sequence"/>
</dbReference>
<gene>
    <name evidence="1" type="ORF">SAMN05444972_11038</name>
</gene>
<reference evidence="2" key="1">
    <citation type="submission" date="2016-10" db="EMBL/GenBank/DDBJ databases">
        <authorList>
            <person name="Varghese N."/>
            <person name="Submissions S."/>
        </authorList>
    </citation>
    <scope>NUCLEOTIDE SEQUENCE [LARGE SCALE GENOMIC DNA]</scope>
    <source>
        <strain evidence="2">DSM 45789</strain>
    </source>
</reference>
<organism evidence="1 2">
    <name type="scientific">Marininema halotolerans</name>
    <dbReference type="NCBI Taxonomy" id="1155944"/>
    <lineage>
        <taxon>Bacteria</taxon>
        <taxon>Bacillati</taxon>
        <taxon>Bacillota</taxon>
        <taxon>Bacilli</taxon>
        <taxon>Bacillales</taxon>
        <taxon>Thermoactinomycetaceae</taxon>
        <taxon>Marininema</taxon>
    </lineage>
</organism>
<dbReference type="InterPro" id="IPR011094">
    <property type="entry name" value="Uncharacterised_LppY/LpqO"/>
</dbReference>
<sequence>MNVSKQLCNQLAGILNANEITGLSSFPTYCTVGNQRTFSATILGKRTTDGTNNPFTFSRTTIKNKTLNTGWFSLLENEVSPVVDRLLKHGITVSSITDFSMFMRPRVIQVCYEVVENPIKTALALRSVLNILPNVSRTLPDQVTPSLRKLCSVFSKIIGADAMGVLGNSCEAWVFRDLNIFIQGQRSLSPLNDFINISFESLDPQGKALCIGEIGLLKDEVFPFLNEIRRLGGINYSKLYMRFLTTPQIYQFTYITIDNPINCALKARRAIRVLKT</sequence>
<accession>A0A1I6TID1</accession>
<evidence type="ECO:0000313" key="2">
    <source>
        <dbReference type="Proteomes" id="UP000198660"/>
    </source>
</evidence>
<name>A0A1I6TID1_9BACL</name>
<dbReference type="EMBL" id="FPAA01000010">
    <property type="protein sequence ID" value="SFS88959.1"/>
    <property type="molecule type" value="Genomic_DNA"/>
</dbReference>
<keyword evidence="2" id="KW-1185">Reference proteome</keyword>
<evidence type="ECO:0000313" key="1">
    <source>
        <dbReference type="EMBL" id="SFS88959.1"/>
    </source>
</evidence>
<dbReference type="Pfam" id="PF07485">
    <property type="entry name" value="DUF1529"/>
    <property type="match status" value="2"/>
</dbReference>
<protein>
    <submittedName>
        <fullName evidence="1">Uncharacterized protein</fullName>
    </submittedName>
</protein>